<dbReference type="InterPro" id="IPR047265">
    <property type="entry name" value="PIF1-like_bHLH"/>
</dbReference>
<feature type="compositionally biased region" description="Low complexity" evidence="5">
    <location>
        <begin position="389"/>
        <end position="403"/>
    </location>
</feature>
<dbReference type="GO" id="GO:0005634">
    <property type="term" value="C:nucleus"/>
    <property type="evidence" value="ECO:0007669"/>
    <property type="project" value="UniProtKB-SubCell"/>
</dbReference>
<dbReference type="SUPFAM" id="SSF47459">
    <property type="entry name" value="HLH, helix-loop-helix DNA-binding domain"/>
    <property type="match status" value="1"/>
</dbReference>
<feature type="region of interest" description="Disordered" evidence="5">
    <location>
        <begin position="286"/>
        <end position="356"/>
    </location>
</feature>
<dbReference type="PROSITE" id="PS50888">
    <property type="entry name" value="BHLH"/>
    <property type="match status" value="1"/>
</dbReference>
<feature type="region of interest" description="Disordered" evidence="5">
    <location>
        <begin position="372"/>
        <end position="462"/>
    </location>
</feature>
<evidence type="ECO:0000313" key="7">
    <source>
        <dbReference type="EMBL" id="CAK9137696.1"/>
    </source>
</evidence>
<dbReference type="PANTHER" id="PTHR46807">
    <property type="entry name" value="TRANSCRIPTION FACTOR PIF3"/>
    <property type="match status" value="1"/>
</dbReference>
<organism evidence="7 8">
    <name type="scientific">Ilex paraguariensis</name>
    <name type="common">yerba mate</name>
    <dbReference type="NCBI Taxonomy" id="185542"/>
    <lineage>
        <taxon>Eukaryota</taxon>
        <taxon>Viridiplantae</taxon>
        <taxon>Streptophyta</taxon>
        <taxon>Embryophyta</taxon>
        <taxon>Tracheophyta</taxon>
        <taxon>Spermatophyta</taxon>
        <taxon>Magnoliopsida</taxon>
        <taxon>eudicotyledons</taxon>
        <taxon>Gunneridae</taxon>
        <taxon>Pentapetalae</taxon>
        <taxon>asterids</taxon>
        <taxon>campanulids</taxon>
        <taxon>Aquifoliales</taxon>
        <taxon>Aquifoliaceae</taxon>
        <taxon>Ilex</taxon>
    </lineage>
</organism>
<evidence type="ECO:0000313" key="8">
    <source>
        <dbReference type="Proteomes" id="UP001642360"/>
    </source>
</evidence>
<proteinExistence type="predicted"/>
<evidence type="ECO:0000256" key="1">
    <source>
        <dbReference type="ARBA" id="ARBA00004123"/>
    </source>
</evidence>
<comment type="caution">
    <text evidence="7">The sequence shown here is derived from an EMBL/GenBank/DDBJ whole genome shotgun (WGS) entry which is preliminary data.</text>
</comment>
<dbReference type="EMBL" id="CAUOFW020000835">
    <property type="protein sequence ID" value="CAK9137696.1"/>
    <property type="molecule type" value="Genomic_DNA"/>
</dbReference>
<feature type="region of interest" description="Disordered" evidence="5">
    <location>
        <begin position="167"/>
        <end position="186"/>
    </location>
</feature>
<dbReference type="Proteomes" id="UP001642360">
    <property type="component" value="Unassembled WGS sequence"/>
</dbReference>
<name>A0ABC8QZP1_9AQUA</name>
<dbReference type="Pfam" id="PF00010">
    <property type="entry name" value="HLH"/>
    <property type="match status" value="1"/>
</dbReference>
<dbReference type="SMART" id="SM00353">
    <property type="entry name" value="HLH"/>
    <property type="match status" value="1"/>
</dbReference>
<protein>
    <recommendedName>
        <fullName evidence="6">BHLH domain-containing protein</fullName>
    </recommendedName>
</protein>
<feature type="domain" description="BHLH" evidence="6">
    <location>
        <begin position="452"/>
        <end position="501"/>
    </location>
</feature>
<evidence type="ECO:0000256" key="2">
    <source>
        <dbReference type="ARBA" id="ARBA00023015"/>
    </source>
</evidence>
<dbReference type="Gene3D" id="4.10.280.10">
    <property type="entry name" value="Helix-loop-helix DNA-binding domain"/>
    <property type="match status" value="1"/>
</dbReference>
<feature type="region of interest" description="Disordered" evidence="5">
    <location>
        <begin position="674"/>
        <end position="700"/>
    </location>
</feature>
<dbReference type="FunFam" id="4.10.280.10:FF:000004">
    <property type="entry name" value="Basic helix-loop-helix transcription factor"/>
    <property type="match status" value="1"/>
</dbReference>
<sequence>MPLSEFYRMGKSKLESTQQKTTSSTDLSFVPDNEFCELVWENGQIMIQSQSDRTRKSPIFNNFPSHTPRLRDKVVLNATTSKTGKFAPMESISNDIPMLVPSNEMGFSQDDDMVPWLNYPVHDILQQDYCSELLPEISGVTGNEPSTQSSFALIDKRTGCNQTVRGSQNLNAHKGPSLEQGNTSKFSSQRTPQLYPWLSQEGQKLVLSPGSGVSDIICNNNASTSQQTVCEDSFLGQASTGGFPMKMQKQDSGLPRSCSSLLNFSHFSRPAAVVRANLENVAASGSSGIEMTGNKRSASGGGSPSKSVHIDPRSSLQKEMGFRSQPNSVLAKVDSKTVAAKPPEESHPVEQSDGICREDAIKNDKSANEVLGASLTKRVPDGDKTDEPVVASSSVCSGSSADRASNDLANTHKRKCRDTDESECQSGDIEEESVGGKKAATAQGGTGSKRGRASEVHNLSERRRRDRINEKMRALQELIPNCNKVDKASMLDEAIEYLKTLQLQVQIMSMGAGLYMPPMMLPVGMQHIPTAHIPHYAPMGIGMGMGIGFGMGMVDIHGGSPGCPMIPVPHMQGAPVLSPPVSGPTSFQGIARSNFQVFGHPGQGLPMSVHPASLVPLPERPPINAAMGLNAVRMAVKVPNVASTMNAKDLMQNANPQAVHNVDASSSMHQLSSQKCQFQAKNGGFDQPSLQENDQAPDVSGSAAVNLANAIVPSKTAGCK</sequence>
<feature type="compositionally biased region" description="Basic and acidic residues" evidence="5">
    <location>
        <begin position="378"/>
        <end position="387"/>
    </location>
</feature>
<feature type="compositionally biased region" description="Basic and acidic residues" evidence="5">
    <location>
        <begin position="342"/>
        <end position="356"/>
    </location>
</feature>
<dbReference type="InterPro" id="IPR036638">
    <property type="entry name" value="HLH_DNA-bd_sf"/>
</dbReference>
<feature type="compositionally biased region" description="Basic and acidic residues" evidence="5">
    <location>
        <begin position="452"/>
        <end position="462"/>
    </location>
</feature>
<feature type="compositionally biased region" description="Acidic residues" evidence="5">
    <location>
        <begin position="420"/>
        <end position="433"/>
    </location>
</feature>
<gene>
    <name evidence="7" type="ORF">ILEXP_LOCUS4725</name>
</gene>
<dbReference type="InterPro" id="IPR044273">
    <property type="entry name" value="PIF3-like"/>
</dbReference>
<dbReference type="AlphaFoldDB" id="A0ABC8QZP1"/>
<evidence type="ECO:0000256" key="5">
    <source>
        <dbReference type="SAM" id="MobiDB-lite"/>
    </source>
</evidence>
<keyword evidence="8" id="KW-1185">Reference proteome</keyword>
<feature type="compositionally biased region" description="Polar residues" evidence="5">
    <location>
        <begin position="286"/>
        <end position="297"/>
    </location>
</feature>
<dbReference type="CDD" id="cd11445">
    <property type="entry name" value="bHLH_AtPIF_like"/>
    <property type="match status" value="1"/>
</dbReference>
<keyword evidence="3" id="KW-0804">Transcription</keyword>
<dbReference type="InterPro" id="IPR011598">
    <property type="entry name" value="bHLH_dom"/>
</dbReference>
<accession>A0ABC8QZP1</accession>
<reference evidence="7 8" key="1">
    <citation type="submission" date="2024-02" db="EMBL/GenBank/DDBJ databases">
        <authorList>
            <person name="Vignale AGUSTIN F."/>
            <person name="Sosa J E."/>
            <person name="Modenutti C."/>
        </authorList>
    </citation>
    <scope>NUCLEOTIDE SEQUENCE [LARGE SCALE GENOMIC DNA]</scope>
</reference>
<evidence type="ECO:0000256" key="4">
    <source>
        <dbReference type="ARBA" id="ARBA00023242"/>
    </source>
</evidence>
<dbReference type="GO" id="GO:0010017">
    <property type="term" value="P:red or far-red light signaling pathway"/>
    <property type="evidence" value="ECO:0007669"/>
    <property type="project" value="UniProtKB-ARBA"/>
</dbReference>
<evidence type="ECO:0000259" key="6">
    <source>
        <dbReference type="PROSITE" id="PS50888"/>
    </source>
</evidence>
<dbReference type="PANTHER" id="PTHR46807:SF1">
    <property type="entry name" value="TRANSCRIPTION FACTOR PIF3"/>
    <property type="match status" value="1"/>
</dbReference>
<keyword evidence="2" id="KW-0805">Transcription regulation</keyword>
<evidence type="ECO:0000256" key="3">
    <source>
        <dbReference type="ARBA" id="ARBA00023163"/>
    </source>
</evidence>
<keyword evidence="4" id="KW-0539">Nucleus</keyword>
<comment type="subcellular location">
    <subcellularLocation>
        <location evidence="1">Nucleus</location>
    </subcellularLocation>
</comment>